<feature type="region of interest" description="Disordered" evidence="1">
    <location>
        <begin position="251"/>
        <end position="276"/>
    </location>
</feature>
<evidence type="ECO:0000256" key="1">
    <source>
        <dbReference type="SAM" id="MobiDB-lite"/>
    </source>
</evidence>
<dbReference type="AlphaFoldDB" id="A0AAD4IGK1"/>
<comment type="caution">
    <text evidence="2">The sequence shown here is derived from an EMBL/GenBank/DDBJ whole genome shotgun (WGS) entry which is preliminary data.</text>
</comment>
<dbReference type="EMBL" id="JAANER010000002">
    <property type="protein sequence ID" value="KAG9193996.1"/>
    <property type="molecule type" value="Genomic_DNA"/>
</dbReference>
<organism evidence="2 3">
    <name type="scientific">Alternaria panax</name>
    <dbReference type="NCBI Taxonomy" id="48097"/>
    <lineage>
        <taxon>Eukaryota</taxon>
        <taxon>Fungi</taxon>
        <taxon>Dikarya</taxon>
        <taxon>Ascomycota</taxon>
        <taxon>Pezizomycotina</taxon>
        <taxon>Dothideomycetes</taxon>
        <taxon>Pleosporomycetidae</taxon>
        <taxon>Pleosporales</taxon>
        <taxon>Pleosporineae</taxon>
        <taxon>Pleosporaceae</taxon>
        <taxon>Alternaria</taxon>
        <taxon>Alternaria sect. Panax</taxon>
    </lineage>
</organism>
<feature type="compositionally biased region" description="Polar residues" evidence="1">
    <location>
        <begin position="259"/>
        <end position="268"/>
    </location>
</feature>
<reference evidence="2" key="1">
    <citation type="submission" date="2021-07" db="EMBL/GenBank/DDBJ databases">
        <title>Genome Resource of American Ginseng Black Spot Pathogen Alternaria panax.</title>
        <authorList>
            <person name="Qiu C."/>
            <person name="Wang W."/>
            <person name="Liu Z."/>
        </authorList>
    </citation>
    <scope>NUCLEOTIDE SEQUENCE</scope>
    <source>
        <strain evidence="2">BNCC115425</strain>
    </source>
</reference>
<name>A0AAD4IGK1_9PLEO</name>
<accession>A0AAD4IGK1</accession>
<protein>
    <submittedName>
        <fullName evidence="2">Uncharacterized protein</fullName>
    </submittedName>
</protein>
<dbReference type="Proteomes" id="UP001199106">
    <property type="component" value="Unassembled WGS sequence"/>
</dbReference>
<sequence length="288" mass="32101">MSKMEQAVYPQNWTGYTENQQIEFRNILNDHMLLLDHIDGIPVDERFPLLWKPVTRKNQLLPGYDPQTDIVYKLAHKSPEIWTPIRNELVWKWCWQEQQRLFAWQQQQGQMQGAYMTAGQPQMAGFNHPQQLQMNGYNVSVGLSQVPGGYSQAQQDAMGMQNSQATYMPVAGPPYSAVDPSLVNYTHPQNDAMGVRKDQGADLPGVDPSLIDQALLNPSAQQEASLLKDSGLPYDQQQAIIAAATKAAAEQDELDASHAHQTATQSEPSCAHSAADDLSVEEIMAVRI</sequence>
<evidence type="ECO:0000313" key="2">
    <source>
        <dbReference type="EMBL" id="KAG9193996.1"/>
    </source>
</evidence>
<evidence type="ECO:0000313" key="3">
    <source>
        <dbReference type="Proteomes" id="UP001199106"/>
    </source>
</evidence>
<gene>
    <name evidence="2" type="ORF">G6011_04031</name>
</gene>
<keyword evidence="3" id="KW-1185">Reference proteome</keyword>
<proteinExistence type="predicted"/>